<protein>
    <recommendedName>
        <fullName evidence="3">Methanogenesis marker 5 protein</fullName>
    </recommendedName>
</protein>
<dbReference type="Proteomes" id="UP000001931">
    <property type="component" value="Chromosome"/>
</dbReference>
<organism evidence="1 2">
    <name type="scientific">Methanosphaera stadtmanae (strain ATCC 43021 / DSM 3091 / JCM 11832 / MCB-3)</name>
    <dbReference type="NCBI Taxonomy" id="339860"/>
    <lineage>
        <taxon>Archaea</taxon>
        <taxon>Methanobacteriati</taxon>
        <taxon>Methanobacteriota</taxon>
        <taxon>Methanomada group</taxon>
        <taxon>Methanobacteria</taxon>
        <taxon>Methanobacteriales</taxon>
        <taxon>Methanobacteriaceae</taxon>
        <taxon>Methanosphaera</taxon>
    </lineage>
</organism>
<evidence type="ECO:0000313" key="1">
    <source>
        <dbReference type="EMBL" id="ABC57412.1"/>
    </source>
</evidence>
<accession>Q2NFJ1</accession>
<dbReference type="Pfam" id="PF09885">
    <property type="entry name" value="DUF2112"/>
    <property type="match status" value="1"/>
</dbReference>
<dbReference type="InterPro" id="IPR012356">
    <property type="entry name" value="Methan_mark_5"/>
</dbReference>
<dbReference type="EMBL" id="CP000102">
    <property type="protein sequence ID" value="ABC57412.1"/>
    <property type="molecule type" value="Genomic_DNA"/>
</dbReference>
<evidence type="ECO:0000313" key="2">
    <source>
        <dbReference type="Proteomes" id="UP000001931"/>
    </source>
</evidence>
<dbReference type="KEGG" id="mst:Msp_1028"/>
<dbReference type="eggNOG" id="arCOG04903">
    <property type="taxonomic scope" value="Archaea"/>
</dbReference>
<gene>
    <name evidence="1" type="ordered locus">Msp_1028</name>
</gene>
<sequence length="206" mass="23964">MLFMKIAVIPDGAMMIIHLVTKNGHEYLSSTNLSEEKLRKKDPYDDSFCDYDAPPFSMKDHERLTGNKYASCETPSGLRGRMSMFDFIIRDADAAIIMGPRPKGYKHMYNHLNELILFSCVGCYNHYKLLIQLIKQKDIPILELAYPDNREKIICMIDRINDFLQGLHTGKYKNEVINDDNLNCDMRPYKKKISLNDLEKIINEFN</sequence>
<dbReference type="AlphaFoldDB" id="Q2NFJ1"/>
<proteinExistence type="predicted"/>
<keyword evidence="2" id="KW-1185">Reference proteome</keyword>
<evidence type="ECO:0008006" key="3">
    <source>
        <dbReference type="Google" id="ProtNLM"/>
    </source>
</evidence>
<dbReference type="STRING" id="339860.Msp_1028"/>
<name>Q2NFJ1_METST</name>
<dbReference type="HOGENOM" id="CLU_1329493_0_0_2"/>
<reference evidence="1 2" key="1">
    <citation type="journal article" date="2006" name="J. Bacteriol.">
        <title>The genome sequence of Methanosphaera stadtmanae reveals why this human intestinal archaeon is restricted to methanol and H2 for methane formation and ATP synthesis.</title>
        <authorList>
            <person name="Fricke W.F."/>
            <person name="Seedorf H."/>
            <person name="Henne A."/>
            <person name="Kruer M."/>
            <person name="Liesegang H."/>
            <person name="Hedderich R."/>
            <person name="Gottschalk G."/>
            <person name="Thauer R.K."/>
        </authorList>
    </citation>
    <scope>NUCLEOTIDE SEQUENCE [LARGE SCALE GENOMIC DNA]</scope>
    <source>
        <strain evidence="2">ATCC 43021 / DSM 3091 / JCM 11832 / MCB-3</strain>
    </source>
</reference>